<proteinExistence type="predicted"/>
<evidence type="ECO:0000256" key="1">
    <source>
        <dbReference type="SAM" id="MobiDB-lite"/>
    </source>
</evidence>
<dbReference type="Proteomes" id="UP001172708">
    <property type="component" value="Unassembled WGS sequence"/>
</dbReference>
<accession>A0ABT8GE28</accession>
<feature type="transmembrane region" description="Helical" evidence="2">
    <location>
        <begin position="50"/>
        <end position="73"/>
    </location>
</feature>
<protein>
    <submittedName>
        <fullName evidence="3">Uncharacterized protein</fullName>
    </submittedName>
</protein>
<name>A0ABT8GE28_9MICO</name>
<evidence type="ECO:0000313" key="4">
    <source>
        <dbReference type="Proteomes" id="UP001172708"/>
    </source>
</evidence>
<feature type="compositionally biased region" description="Low complexity" evidence="1">
    <location>
        <begin position="14"/>
        <end position="28"/>
    </location>
</feature>
<keyword evidence="2" id="KW-0812">Transmembrane</keyword>
<feature type="region of interest" description="Disordered" evidence="1">
    <location>
        <begin position="1"/>
        <end position="37"/>
    </location>
</feature>
<dbReference type="RefSeq" id="WP_301140854.1">
    <property type="nucleotide sequence ID" value="NZ_JAUHQA010000001.1"/>
</dbReference>
<gene>
    <name evidence="3" type="ORF">QQX02_01865</name>
</gene>
<evidence type="ECO:0000313" key="3">
    <source>
        <dbReference type="EMBL" id="MDN4479672.1"/>
    </source>
</evidence>
<keyword evidence="2" id="KW-0472">Membrane</keyword>
<reference evidence="3" key="1">
    <citation type="submission" date="2023-06" db="EMBL/GenBank/DDBJ databases">
        <title>Egi l300058.</title>
        <authorList>
            <person name="Gao L."/>
            <person name="Fang B.-Z."/>
            <person name="Li W.-J."/>
        </authorList>
    </citation>
    <scope>NUCLEOTIDE SEQUENCE</scope>
    <source>
        <strain evidence="3">EGI L300058</strain>
    </source>
</reference>
<keyword evidence="4" id="KW-1185">Reference proteome</keyword>
<sequence length="128" mass="13665">MTLEPVTEGRHPVRVTAPTVTTPRPGVASPTRDPRTAAEHRLLVERRTRIGLRLGYVALRTLAVAGLVLIAYLTVTQGWIGAATDAFLGWYTTTVAPYLAIDPLAPQLPVGDGSLFGTVTTPSFVISD</sequence>
<dbReference type="EMBL" id="JAUHQA010000001">
    <property type="protein sequence ID" value="MDN4479672.1"/>
    <property type="molecule type" value="Genomic_DNA"/>
</dbReference>
<keyword evidence="2" id="KW-1133">Transmembrane helix</keyword>
<organism evidence="3 4">
    <name type="scientific">Demequina muriae</name>
    <dbReference type="NCBI Taxonomy" id="3051664"/>
    <lineage>
        <taxon>Bacteria</taxon>
        <taxon>Bacillati</taxon>
        <taxon>Actinomycetota</taxon>
        <taxon>Actinomycetes</taxon>
        <taxon>Micrococcales</taxon>
        <taxon>Demequinaceae</taxon>
        <taxon>Demequina</taxon>
    </lineage>
</organism>
<evidence type="ECO:0000256" key="2">
    <source>
        <dbReference type="SAM" id="Phobius"/>
    </source>
</evidence>
<comment type="caution">
    <text evidence="3">The sequence shown here is derived from an EMBL/GenBank/DDBJ whole genome shotgun (WGS) entry which is preliminary data.</text>
</comment>